<evidence type="ECO:0000313" key="3">
    <source>
        <dbReference type="EMBL" id="RBO94186.1"/>
    </source>
</evidence>
<dbReference type="EMBL" id="QNRE01000002">
    <property type="protein sequence ID" value="RBO94186.1"/>
    <property type="molecule type" value="Genomic_DNA"/>
</dbReference>
<organism evidence="3 4">
    <name type="scientific">Nocardia puris</name>
    <dbReference type="NCBI Taxonomy" id="208602"/>
    <lineage>
        <taxon>Bacteria</taxon>
        <taxon>Bacillati</taxon>
        <taxon>Actinomycetota</taxon>
        <taxon>Actinomycetes</taxon>
        <taxon>Mycobacteriales</taxon>
        <taxon>Nocardiaceae</taxon>
        <taxon>Nocardia</taxon>
    </lineage>
</organism>
<dbReference type="STRING" id="1210090.GCA_001613185_00014"/>
<dbReference type="Pfam" id="PF04314">
    <property type="entry name" value="PCuAC"/>
    <property type="match status" value="1"/>
</dbReference>
<dbReference type="PROSITE" id="PS51257">
    <property type="entry name" value="PROKAR_LIPOPROTEIN"/>
    <property type="match status" value="1"/>
</dbReference>
<dbReference type="SUPFAM" id="SSF110087">
    <property type="entry name" value="DR1885-like metal-binding protein"/>
    <property type="match status" value="1"/>
</dbReference>
<protein>
    <recommendedName>
        <fullName evidence="5">Copper(I)-binding protein</fullName>
    </recommendedName>
</protein>
<dbReference type="InterPro" id="IPR058248">
    <property type="entry name" value="Lxx211020-like"/>
</dbReference>
<dbReference type="Gene3D" id="2.60.40.1890">
    <property type="entry name" value="PCu(A)C copper chaperone"/>
    <property type="match status" value="1"/>
</dbReference>
<dbReference type="RefSeq" id="WP_067501184.1">
    <property type="nucleotide sequence ID" value="NZ_CP107943.1"/>
</dbReference>
<dbReference type="PANTHER" id="PTHR36302:SF1">
    <property type="entry name" value="COPPER CHAPERONE PCU(A)C"/>
    <property type="match status" value="1"/>
</dbReference>
<keyword evidence="4" id="KW-1185">Reference proteome</keyword>
<feature type="compositionally biased region" description="Low complexity" evidence="1">
    <location>
        <begin position="172"/>
        <end position="181"/>
    </location>
</feature>
<name>A0A366DVS0_9NOCA</name>
<comment type="caution">
    <text evidence="3">The sequence shown here is derived from an EMBL/GenBank/DDBJ whole genome shotgun (WGS) entry which is preliminary data.</text>
</comment>
<dbReference type="InterPro" id="IPR036182">
    <property type="entry name" value="PCuAC_sf"/>
</dbReference>
<dbReference type="InterPro" id="IPR007410">
    <property type="entry name" value="LpqE-like"/>
</dbReference>
<dbReference type="OrthoDB" id="9796962at2"/>
<dbReference type="PANTHER" id="PTHR36302">
    <property type="entry name" value="BLR7088 PROTEIN"/>
    <property type="match status" value="1"/>
</dbReference>
<keyword evidence="2" id="KW-0732">Signal</keyword>
<feature type="chain" id="PRO_5016693841" description="Copper(I)-binding protein" evidence="2">
    <location>
        <begin position="32"/>
        <end position="181"/>
    </location>
</feature>
<dbReference type="AlphaFoldDB" id="A0A366DVS0"/>
<accession>A0A366DVS0</accession>
<evidence type="ECO:0000313" key="4">
    <source>
        <dbReference type="Proteomes" id="UP000252586"/>
    </source>
</evidence>
<feature type="region of interest" description="Disordered" evidence="1">
    <location>
        <begin position="158"/>
        <end position="181"/>
    </location>
</feature>
<evidence type="ECO:0008006" key="5">
    <source>
        <dbReference type="Google" id="ProtNLM"/>
    </source>
</evidence>
<evidence type="ECO:0000256" key="2">
    <source>
        <dbReference type="SAM" id="SignalP"/>
    </source>
</evidence>
<sequence length="181" mass="18649">MSSPLTRLRRAAVALAATPLLLVACSSTDDAAPTTAADAVTIREQWIKAAESDMSAAFGELANGADRDLTIVSATSPASATVELHEVVTDDSGAKVMRPKKGGFTIPAHGALALRPGADHIMFMGLNGPLRTGSETPVTLTFDDGSSMTFTAQVRDFPGNQENYVPDEEHGASGSAPAHGG</sequence>
<proteinExistence type="predicted"/>
<evidence type="ECO:0000256" key="1">
    <source>
        <dbReference type="SAM" id="MobiDB-lite"/>
    </source>
</evidence>
<feature type="signal peptide" evidence="2">
    <location>
        <begin position="1"/>
        <end position="31"/>
    </location>
</feature>
<dbReference type="Proteomes" id="UP000252586">
    <property type="component" value="Unassembled WGS sequence"/>
</dbReference>
<gene>
    <name evidence="3" type="ORF">DFR74_102609</name>
</gene>
<reference evidence="3 4" key="1">
    <citation type="submission" date="2018-06" db="EMBL/GenBank/DDBJ databases">
        <title>Genomic Encyclopedia of Type Strains, Phase IV (KMG-IV): sequencing the most valuable type-strain genomes for metagenomic binning, comparative biology and taxonomic classification.</title>
        <authorList>
            <person name="Goeker M."/>
        </authorList>
    </citation>
    <scope>NUCLEOTIDE SEQUENCE [LARGE SCALE GENOMIC DNA]</scope>
    <source>
        <strain evidence="3 4">DSM 44599</strain>
    </source>
</reference>